<name>A0A941GBD1_NIACI</name>
<organism evidence="2">
    <name type="scientific">Niallia circulans</name>
    <name type="common">Bacillus circulans</name>
    <dbReference type="NCBI Taxonomy" id="1397"/>
    <lineage>
        <taxon>Bacteria</taxon>
        <taxon>Bacillati</taxon>
        <taxon>Bacillota</taxon>
        <taxon>Bacilli</taxon>
        <taxon>Bacillales</taxon>
        <taxon>Bacillaceae</taxon>
        <taxon>Niallia</taxon>
    </lineage>
</organism>
<dbReference type="Pfam" id="PF12728">
    <property type="entry name" value="HTH_17"/>
    <property type="match status" value="1"/>
</dbReference>
<comment type="caution">
    <text evidence="2">The sequence shown here is derived from an EMBL/GenBank/DDBJ whole genome shotgun (WGS) entry which is preliminary data.</text>
</comment>
<sequence>MGQEDKKKQITTKQAAELLGVAENTVLSYSRQGILTAVNEKSWQIDNTKYFYIDDVEEVKDKLKKPGLSTGEVAAQLGVSTVTVFNYIKDGKLTAEKEVYRGRELYFIKQTELERFQKNYKNMRSRNNKEFYSKPNKHGWFQLFIHERSEEHGRLMVGEDEDYFLLTASGNKIPYTKIEQYGFKPVYLIERGSIISKRKFAKFEFPYENNVESNIYSFLDICYEYITPTNMKMNINKEKIELEIKPYCFPYDTLDEDTIKTIKEYMVEGSIISTIKGIYIDSEYDVLSLEIPSQVKDSLKQIASERSLTLEELVSEILVQYVNEKQY</sequence>
<proteinExistence type="predicted"/>
<dbReference type="RefSeq" id="WP_186325668.1">
    <property type="nucleotide sequence ID" value="NZ_JAGTPX020000007.1"/>
</dbReference>
<evidence type="ECO:0000259" key="1">
    <source>
        <dbReference type="Pfam" id="PF12728"/>
    </source>
</evidence>
<evidence type="ECO:0000313" key="2">
    <source>
        <dbReference type="EMBL" id="MBR8669474.1"/>
    </source>
</evidence>
<dbReference type="EMBL" id="JAGTPX010000006">
    <property type="protein sequence ID" value="MBR8669474.1"/>
    <property type="molecule type" value="Genomic_DNA"/>
</dbReference>
<accession>A0A941GBD1</accession>
<feature type="domain" description="Helix-turn-helix" evidence="1">
    <location>
        <begin position="68"/>
        <end position="118"/>
    </location>
</feature>
<dbReference type="Gene3D" id="1.10.1660.10">
    <property type="match status" value="2"/>
</dbReference>
<gene>
    <name evidence="2" type="ORF">KD144_07965</name>
</gene>
<dbReference type="InterPro" id="IPR041657">
    <property type="entry name" value="HTH_17"/>
</dbReference>
<protein>
    <submittedName>
        <fullName evidence="2">Helix-turn-helix domain-containing protein</fullName>
    </submittedName>
</protein>
<reference evidence="2" key="1">
    <citation type="submission" date="2021-04" db="EMBL/GenBank/DDBJ databases">
        <title>Genomic analysis of electroactive and textile dye degrading Bacillus circulans strain: DC10 isolated from constructed wetland-microbial fuel cells treating textile dye wastewaters.</title>
        <authorList>
            <person name="Patel D.U."/>
            <person name="Desai C.R."/>
        </authorList>
    </citation>
    <scope>NUCLEOTIDE SEQUENCE</scope>
    <source>
        <strain evidence="2">DC10</strain>
    </source>
</reference>
<dbReference type="AlphaFoldDB" id="A0A941GBD1"/>